<dbReference type="GO" id="GO:0005524">
    <property type="term" value="F:ATP binding"/>
    <property type="evidence" value="ECO:0007669"/>
    <property type="project" value="UniProtKB-KW"/>
</dbReference>
<dbReference type="eggNOG" id="COG0249">
    <property type="taxonomic scope" value="Bacteria"/>
</dbReference>
<name>E4T434_PALPW</name>
<dbReference type="GO" id="GO:0140664">
    <property type="term" value="F:ATP-dependent DNA damage sensor activity"/>
    <property type="evidence" value="ECO:0007669"/>
    <property type="project" value="InterPro"/>
</dbReference>
<dbReference type="SUPFAM" id="SSF52540">
    <property type="entry name" value="P-loop containing nucleoside triphosphate hydrolases"/>
    <property type="match status" value="1"/>
</dbReference>
<dbReference type="PANTHER" id="PTHR11361:SF152">
    <property type="entry name" value="DNA MISMATCH REPAIR PROTEIN"/>
    <property type="match status" value="1"/>
</dbReference>
<dbReference type="STRING" id="694427.Palpr_1332"/>
<dbReference type="Proteomes" id="UP000008718">
    <property type="component" value="Chromosome"/>
</dbReference>
<keyword evidence="2" id="KW-0067">ATP-binding</keyword>
<dbReference type="PANTHER" id="PTHR11361">
    <property type="entry name" value="DNA MISMATCH REPAIR PROTEIN MUTS FAMILY MEMBER"/>
    <property type="match status" value="1"/>
</dbReference>
<keyword evidence="4" id="KW-0812">Transmembrane</keyword>
<keyword evidence="4" id="KW-1133">Transmembrane helix</keyword>
<evidence type="ECO:0000313" key="7">
    <source>
        <dbReference type="Proteomes" id="UP000008718"/>
    </source>
</evidence>
<dbReference type="InterPro" id="IPR045076">
    <property type="entry name" value="MutS"/>
</dbReference>
<protein>
    <submittedName>
        <fullName evidence="6">DNA mismatch repair protein MutS domain protein</fullName>
    </submittedName>
</protein>
<organism evidence="6 7">
    <name type="scientific">Paludibacter propionicigenes (strain DSM 17365 / JCM 13257 / WB4)</name>
    <dbReference type="NCBI Taxonomy" id="694427"/>
    <lineage>
        <taxon>Bacteria</taxon>
        <taxon>Pseudomonadati</taxon>
        <taxon>Bacteroidota</taxon>
        <taxon>Bacteroidia</taxon>
        <taxon>Bacteroidales</taxon>
        <taxon>Paludibacteraceae</taxon>
        <taxon>Paludibacter</taxon>
    </lineage>
</organism>
<dbReference type="InterPro" id="IPR027417">
    <property type="entry name" value="P-loop_NTPase"/>
</dbReference>
<dbReference type="GO" id="GO:0030983">
    <property type="term" value="F:mismatched DNA binding"/>
    <property type="evidence" value="ECO:0007669"/>
    <property type="project" value="InterPro"/>
</dbReference>
<sequence>MREMNGKINHGDLLASDKNNLNSKPDLVNSFKIICIFALLFEYKLVRTITMLSKQRLRKTLLESFGKPKDDLFDFELIKKYFHKKNHSDEFQVLSDKTCNDLDFEELFMFIDRTSSRIGQQHLYNKLRTIPRKPNNTANTEKIISELSQNSELRLNVQTLLARLNEREAYYISLLFQYEHIKPPKWFFMVKFLSFTSLLLIIAFFFNLKVILLIIPIFIINLIIHYTNKKNLYQYLGSVPQLIRLNNTAKKLFENDLFQELNPTLRESTGIIDKIQKQMLFFKLESKLQSDLEVIISTIFELLKTAFLIEPLFLFDILKKMDTRRKEIEDIFLFVGEIDTLISIASLREGLSHYCLPTVTERKTLSAKDIFHPLIANCVENSINLNHKSILLTGSNMSGKTSFIRTIGLNAITGQTINTCFATEFSMPKMNIFSAIRINDDLMNDKSYYFEEVLTIKEMIKQSSNESANLFLLDEIFKGTNTIERIAAGKAVLSSLNLNDNIVFVSTHDIELTDLLKNEYELYHFSESINNQSVDFDYKLKNGKLKNRNAIRILQINDYPEDIISEAYTICKVLEETSFTAHIQKLE</sequence>
<evidence type="ECO:0000259" key="5">
    <source>
        <dbReference type="SMART" id="SM00534"/>
    </source>
</evidence>
<evidence type="ECO:0000256" key="3">
    <source>
        <dbReference type="ARBA" id="ARBA00023125"/>
    </source>
</evidence>
<proteinExistence type="predicted"/>
<accession>E4T434</accession>
<gene>
    <name evidence="6" type="ordered locus">Palpr_1332</name>
</gene>
<evidence type="ECO:0000256" key="2">
    <source>
        <dbReference type="ARBA" id="ARBA00022840"/>
    </source>
</evidence>
<keyword evidence="3" id="KW-0238">DNA-binding</keyword>
<keyword evidence="1" id="KW-0547">Nucleotide-binding</keyword>
<feature type="transmembrane region" description="Helical" evidence="4">
    <location>
        <begin position="192"/>
        <end position="224"/>
    </location>
</feature>
<dbReference type="GO" id="GO:0006298">
    <property type="term" value="P:mismatch repair"/>
    <property type="evidence" value="ECO:0007669"/>
    <property type="project" value="InterPro"/>
</dbReference>
<dbReference type="GO" id="GO:0005829">
    <property type="term" value="C:cytosol"/>
    <property type="evidence" value="ECO:0007669"/>
    <property type="project" value="TreeGrafter"/>
</dbReference>
<dbReference type="KEGG" id="ppn:Palpr_1332"/>
<dbReference type="InterPro" id="IPR000432">
    <property type="entry name" value="DNA_mismatch_repair_MutS_C"/>
</dbReference>
<dbReference type="AlphaFoldDB" id="E4T434"/>
<dbReference type="Gene3D" id="3.40.50.300">
    <property type="entry name" value="P-loop containing nucleotide triphosphate hydrolases"/>
    <property type="match status" value="1"/>
</dbReference>
<feature type="domain" description="DNA mismatch repair proteins mutS family" evidence="5">
    <location>
        <begin position="387"/>
        <end position="572"/>
    </location>
</feature>
<evidence type="ECO:0000256" key="1">
    <source>
        <dbReference type="ARBA" id="ARBA00022741"/>
    </source>
</evidence>
<evidence type="ECO:0000313" key="6">
    <source>
        <dbReference type="EMBL" id="ADQ79478.1"/>
    </source>
</evidence>
<keyword evidence="4" id="KW-0472">Membrane</keyword>
<reference key="1">
    <citation type="submission" date="2010-11" db="EMBL/GenBank/DDBJ databases">
        <title>The complete genome of Paludibacter propionicigenes DSM 17365.</title>
        <authorList>
            <consortium name="US DOE Joint Genome Institute (JGI-PGF)"/>
            <person name="Lucas S."/>
            <person name="Copeland A."/>
            <person name="Lapidus A."/>
            <person name="Bruce D."/>
            <person name="Goodwin L."/>
            <person name="Pitluck S."/>
            <person name="Kyrpides N."/>
            <person name="Mavromatis K."/>
            <person name="Ivanova N."/>
            <person name="Munk A.C."/>
            <person name="Brettin T."/>
            <person name="Detter J.C."/>
            <person name="Han C."/>
            <person name="Tapia R."/>
            <person name="Land M."/>
            <person name="Hauser L."/>
            <person name="Markowitz V."/>
            <person name="Cheng J.-F."/>
            <person name="Hugenholtz P."/>
            <person name="Woyke T."/>
            <person name="Wu D."/>
            <person name="Gronow S."/>
            <person name="Wellnitz S."/>
            <person name="Brambilla E."/>
            <person name="Klenk H.-P."/>
            <person name="Eisen J.A."/>
        </authorList>
    </citation>
    <scope>NUCLEOTIDE SEQUENCE</scope>
    <source>
        <strain>WB4</strain>
    </source>
</reference>
<dbReference type="Pfam" id="PF00488">
    <property type="entry name" value="MutS_V"/>
    <property type="match status" value="1"/>
</dbReference>
<keyword evidence="7" id="KW-1185">Reference proteome</keyword>
<dbReference type="EMBL" id="CP002345">
    <property type="protein sequence ID" value="ADQ79478.1"/>
    <property type="molecule type" value="Genomic_DNA"/>
</dbReference>
<dbReference type="SMART" id="SM00534">
    <property type="entry name" value="MUTSac"/>
    <property type="match status" value="1"/>
</dbReference>
<reference evidence="6 7" key="2">
    <citation type="journal article" date="2011" name="Stand. Genomic Sci.">
        <title>Complete genome sequence of Paludibacter propionicigenes type strain (WB4).</title>
        <authorList>
            <person name="Gronow S."/>
            <person name="Munk C."/>
            <person name="Lapidus A."/>
            <person name="Nolan M."/>
            <person name="Lucas S."/>
            <person name="Hammon N."/>
            <person name="Deshpande S."/>
            <person name="Cheng J.F."/>
            <person name="Tapia R."/>
            <person name="Han C."/>
            <person name="Goodwin L."/>
            <person name="Pitluck S."/>
            <person name="Liolios K."/>
            <person name="Ivanova N."/>
            <person name="Mavromatis K."/>
            <person name="Mikhailova N."/>
            <person name="Pati A."/>
            <person name="Chen A."/>
            <person name="Palaniappan K."/>
            <person name="Land M."/>
            <person name="Hauser L."/>
            <person name="Chang Y.J."/>
            <person name="Jeffries C.D."/>
            <person name="Brambilla E."/>
            <person name="Rohde M."/>
            <person name="Goker M."/>
            <person name="Detter J.C."/>
            <person name="Woyke T."/>
            <person name="Bristow J."/>
            <person name="Eisen J.A."/>
            <person name="Markowitz V."/>
            <person name="Hugenholtz P."/>
            <person name="Kyrpides N.C."/>
            <person name="Klenk H.P."/>
        </authorList>
    </citation>
    <scope>NUCLEOTIDE SEQUENCE [LARGE SCALE GENOMIC DNA]</scope>
    <source>
        <strain evidence="7">DSM 17365 / JCM 13257 / WB4</strain>
    </source>
</reference>
<dbReference type="HOGENOM" id="CLU_030717_1_0_10"/>
<evidence type="ECO:0000256" key="4">
    <source>
        <dbReference type="SAM" id="Phobius"/>
    </source>
</evidence>